<dbReference type="EMBL" id="QRDZ01000011">
    <property type="protein sequence ID" value="RED76733.1"/>
    <property type="molecule type" value="Genomic_DNA"/>
</dbReference>
<keyword evidence="5" id="KW-1185">Reference proteome</keyword>
<dbReference type="PROSITE" id="PS51272">
    <property type="entry name" value="SLH"/>
    <property type="match status" value="3"/>
</dbReference>
<comment type="caution">
    <text evidence="4">The sequence shown here is derived from an EMBL/GenBank/DDBJ whole genome shotgun (WGS) entry which is preliminary data.</text>
</comment>
<dbReference type="PANTHER" id="PTHR43308:SF1">
    <property type="entry name" value="OUTER MEMBRANE PROTEIN ALPHA"/>
    <property type="match status" value="1"/>
</dbReference>
<evidence type="ECO:0000313" key="4">
    <source>
        <dbReference type="EMBL" id="RED76733.1"/>
    </source>
</evidence>
<dbReference type="Pfam" id="PF00395">
    <property type="entry name" value="SLH"/>
    <property type="match status" value="3"/>
</dbReference>
<accession>A0A3D9JRJ6</accession>
<feature type="region of interest" description="Disordered" evidence="1">
    <location>
        <begin position="372"/>
        <end position="408"/>
    </location>
</feature>
<protein>
    <submittedName>
        <fullName evidence="4">S-layer family protein</fullName>
    </submittedName>
</protein>
<dbReference type="PANTHER" id="PTHR43308">
    <property type="entry name" value="OUTER MEMBRANE PROTEIN ALPHA-RELATED"/>
    <property type="match status" value="1"/>
</dbReference>
<evidence type="ECO:0000256" key="1">
    <source>
        <dbReference type="SAM" id="MobiDB-lite"/>
    </source>
</evidence>
<dbReference type="RefSeq" id="WP_181917716.1">
    <property type="nucleotide sequence ID" value="NZ_QRDZ01000011.1"/>
</dbReference>
<dbReference type="Proteomes" id="UP000256977">
    <property type="component" value="Unassembled WGS sequence"/>
</dbReference>
<organism evidence="4 5">
    <name type="scientific">Cohnella phaseoli</name>
    <dbReference type="NCBI Taxonomy" id="456490"/>
    <lineage>
        <taxon>Bacteria</taxon>
        <taxon>Bacillati</taxon>
        <taxon>Bacillota</taxon>
        <taxon>Bacilli</taxon>
        <taxon>Bacillales</taxon>
        <taxon>Paenibacillaceae</taxon>
        <taxon>Cohnella</taxon>
    </lineage>
</organism>
<feature type="domain" description="SLH" evidence="3">
    <location>
        <begin position="536"/>
        <end position="593"/>
    </location>
</feature>
<dbReference type="InterPro" id="IPR046240">
    <property type="entry name" value="DUF6273"/>
</dbReference>
<gene>
    <name evidence="4" type="ORF">DFP98_111117</name>
</gene>
<dbReference type="Pfam" id="PF19789">
    <property type="entry name" value="DUF6273"/>
    <property type="match status" value="1"/>
</dbReference>
<evidence type="ECO:0000256" key="2">
    <source>
        <dbReference type="SAM" id="SignalP"/>
    </source>
</evidence>
<keyword evidence="2" id="KW-0732">Signal</keyword>
<name>A0A3D9JRJ6_9BACL</name>
<feature type="compositionally biased region" description="Gly residues" evidence="1">
    <location>
        <begin position="374"/>
        <end position="388"/>
    </location>
</feature>
<evidence type="ECO:0000313" key="5">
    <source>
        <dbReference type="Proteomes" id="UP000256977"/>
    </source>
</evidence>
<proteinExistence type="predicted"/>
<feature type="domain" description="SLH" evidence="3">
    <location>
        <begin position="410"/>
        <end position="469"/>
    </location>
</feature>
<evidence type="ECO:0000259" key="3">
    <source>
        <dbReference type="PROSITE" id="PS51272"/>
    </source>
</evidence>
<dbReference type="InterPro" id="IPR051465">
    <property type="entry name" value="Cell_Envelope_Struct_Comp"/>
</dbReference>
<sequence>MKKRICGALLSLCMTMPLLPAAASAAGPGTGAMTAGTGGIVDGNTLYFGRYTENGRTYEVPWLVLDADKTNTHKGGAFLISKYLLGSTPFEAVWDGDDNDGQAQPNEWQSSDAQRWTRSFAGSEHFTAAELSAMQATTKADGPYLEYGASELIGEKAFFLSGEEAATYFHSDQEREAAFIADPVGSGAGWWWLRSPYGDKPHSAGVVSVVQRYTRVSYADGARPAFNLSLSSVLFSSAAQSGKLSGTVGAAALKAVSAGTPSEWKLTVRDSSRTFTAERTGYNATSKVMTIGYTGAATGANEYISAVVMDLSGAVKYYGNIAQPQSASGSVKLDLSGVSLGADDKLYVFSEATNGDNKTDYASALQELSLSGSSTGGSSGSSSGGGGTVTTDPKLPTEEEKEILPSTPVGTDHFIDVKKTDWFYDAVKYVYEKGLMKGVSDTAFDPGATTARAMLVTILYRLEGSPAVSAAHAFSDVATAKYYADAVAWSVENNIVGGYGNGKFGPEDAITREQLATILYRYAAFKGYDVSARADLSGFADADSVSAYAKDAMRWANAKGFIQGAGTNLTPKSNALRSQMAAIIQRFLEFYKS</sequence>
<dbReference type="InterPro" id="IPR001119">
    <property type="entry name" value="SLH_dom"/>
</dbReference>
<feature type="signal peptide" evidence="2">
    <location>
        <begin position="1"/>
        <end position="25"/>
    </location>
</feature>
<feature type="chain" id="PRO_5017675859" evidence="2">
    <location>
        <begin position="26"/>
        <end position="593"/>
    </location>
</feature>
<feature type="domain" description="SLH" evidence="3">
    <location>
        <begin position="470"/>
        <end position="533"/>
    </location>
</feature>
<dbReference type="AlphaFoldDB" id="A0A3D9JRJ6"/>
<reference evidence="4 5" key="1">
    <citation type="submission" date="2018-07" db="EMBL/GenBank/DDBJ databases">
        <title>Genomic Encyclopedia of Type Strains, Phase III (KMG-III): the genomes of soil and plant-associated and newly described type strains.</title>
        <authorList>
            <person name="Whitman W."/>
        </authorList>
    </citation>
    <scope>NUCLEOTIDE SEQUENCE [LARGE SCALE GENOMIC DNA]</scope>
    <source>
        <strain evidence="4 5">CECT 7287</strain>
    </source>
</reference>